<evidence type="ECO:0000313" key="3">
    <source>
        <dbReference type="Proteomes" id="UP000602510"/>
    </source>
</evidence>
<dbReference type="AlphaFoldDB" id="A0A833T0S6"/>
<feature type="region of interest" description="Disordered" evidence="1">
    <location>
        <begin position="193"/>
        <end position="291"/>
    </location>
</feature>
<organism evidence="2 3">
    <name type="scientific">Phytophthora infestans</name>
    <name type="common">Potato late blight agent</name>
    <name type="synonym">Botrytis infestans</name>
    <dbReference type="NCBI Taxonomy" id="4787"/>
    <lineage>
        <taxon>Eukaryota</taxon>
        <taxon>Sar</taxon>
        <taxon>Stramenopiles</taxon>
        <taxon>Oomycota</taxon>
        <taxon>Peronosporomycetes</taxon>
        <taxon>Peronosporales</taxon>
        <taxon>Peronosporaceae</taxon>
        <taxon>Phytophthora</taxon>
    </lineage>
</organism>
<dbReference type="Proteomes" id="UP000602510">
    <property type="component" value="Unassembled WGS sequence"/>
</dbReference>
<gene>
    <name evidence="2" type="ORF">GN244_ATG07157</name>
</gene>
<keyword evidence="3" id="KW-1185">Reference proteome</keyword>
<feature type="region of interest" description="Disordered" evidence="1">
    <location>
        <begin position="321"/>
        <end position="353"/>
    </location>
</feature>
<comment type="caution">
    <text evidence="2">The sequence shown here is derived from an EMBL/GenBank/DDBJ whole genome shotgun (WGS) entry which is preliminary data.</text>
</comment>
<sequence length="563" mass="61517">MSLSAGDYVLLHPEGVPALQGQFQYAEVVSARRTTVKLRSIGREPEQQYSVGRAVARKRKVDASEATGSGVGEWMRKAVSFVHRGYTYYGQVVSYDGSDLLVKTFTGPKRVAVDDMTSEVYPVVAMIMGTRRWSSTAWPARRLEAVHDDLIDCILAGKDGLPVLPTDLKEHVPQQCGVQRYIFFADGDADHPQQSEALGNSFCDEPVPAQRDGGQGSPRTDFFDPLVDDDDGPVDTEPQNSNSSGLLDGRPAQRTGLPNAIEANPQNAFVPGCSTSAEPERRSPDTGGAESQDIELIELISRQKPHLLGFYIKQHVSSTAAGTQKRLRETTDAAVGAPTTSKRSRMAFSPSHEQERVHLALAAPIHKGKSTDAFIEFGLRMEQFCWHPGVLSRAYDLQFGSRGLSITHFRRMDTMERYRMATSSASLNSDFSVPPPPAPAPQSWSELGAAARSFAAYAQDTCDSVSVRLAIILVDFIAEVEGGGQLVEEDLPVLVWWINDGLEKYRNAVGRDIDSGGNSRIALIDRFSASNPELQGLVLSVLREQLLDGARSQPKAGFVKPRL</sequence>
<protein>
    <submittedName>
        <fullName evidence="2">Uncharacterized protein</fullName>
    </submittedName>
</protein>
<reference evidence="2" key="1">
    <citation type="submission" date="2020-04" db="EMBL/GenBank/DDBJ databases">
        <title>Hybrid Assembly of Korean Phytophthora infestans isolates.</title>
        <authorList>
            <person name="Prokchorchik M."/>
            <person name="Lee Y."/>
            <person name="Seo J."/>
            <person name="Cho J.-H."/>
            <person name="Park Y.-E."/>
            <person name="Jang D.-C."/>
            <person name="Im J.-S."/>
            <person name="Choi J.-G."/>
            <person name="Park H.-J."/>
            <person name="Lee G.-B."/>
            <person name="Lee Y.-G."/>
            <person name="Hong S.-Y."/>
            <person name="Cho K."/>
            <person name="Sohn K.H."/>
        </authorList>
    </citation>
    <scope>NUCLEOTIDE SEQUENCE</scope>
    <source>
        <strain evidence="2">KR_1_A1</strain>
    </source>
</reference>
<evidence type="ECO:0000256" key="1">
    <source>
        <dbReference type="SAM" id="MobiDB-lite"/>
    </source>
</evidence>
<proteinExistence type="predicted"/>
<evidence type="ECO:0000313" key="2">
    <source>
        <dbReference type="EMBL" id="KAF4040644.1"/>
    </source>
</evidence>
<name>A0A833T0S6_PHYIN</name>
<dbReference type="EMBL" id="WSZM01000138">
    <property type="protein sequence ID" value="KAF4040644.1"/>
    <property type="molecule type" value="Genomic_DNA"/>
</dbReference>
<accession>A0A833T0S6</accession>